<feature type="signal peptide" evidence="1">
    <location>
        <begin position="1"/>
        <end position="32"/>
    </location>
</feature>
<evidence type="ECO:0008006" key="4">
    <source>
        <dbReference type="Google" id="ProtNLM"/>
    </source>
</evidence>
<name>A0A917CTN6_9GAMM</name>
<gene>
    <name evidence="2" type="ORF">GCM10011365_18550</name>
</gene>
<proteinExistence type="predicted"/>
<dbReference type="Proteomes" id="UP000605253">
    <property type="component" value="Unassembled WGS sequence"/>
</dbReference>
<evidence type="ECO:0000256" key="1">
    <source>
        <dbReference type="SAM" id="SignalP"/>
    </source>
</evidence>
<sequence length="461" mass="49521">MKRRDFLKRSMCTALATGGLLSAGGLLQVAQAAALNNSGIRGTGYKALVCVFLDGGNDSANMVVPQGISEHNAYAQVRGDLALDRNALLPISPANNGGRNWGLHPNLSGLHNLFNQNRVAVVSNVGSLAYPINQDQYNNGSVPVPINLFSHSDQQIQWQTSVADQASLSGWTGRIADLLHNTVNNGHDLSMNISLSGSNQLQVGEAINQYHMTNQGSLSLNDVQWGAGPARLAAINALMDAHQTNLFKQGYADIFRRSLDLDGVISTALDNATPLTTQFPQQDGWNTLSEQLEMVARMISVQSDLSMNRQVFFCRLGGFDNHDNHLYDHGLGMSNVDGALSAFQAAMAELGMEDQVTLFTASDFSRTWVSNGQGSDHGWGASHLVMGGAVNGGDFYGDMPIIEPGSLDSVSDHGRCIPTIAVDEYAATLAQWFGVNISQIPDILPNIGRFNTNDLGFMNSV</sequence>
<comment type="caution">
    <text evidence="2">The sequence shown here is derived from an EMBL/GenBank/DDBJ whole genome shotgun (WGS) entry which is preliminary data.</text>
</comment>
<keyword evidence="1" id="KW-0732">Signal</keyword>
<dbReference type="InterPro" id="IPR010869">
    <property type="entry name" value="DUF1501"/>
</dbReference>
<accession>A0A917CTN6</accession>
<dbReference type="Pfam" id="PF07394">
    <property type="entry name" value="DUF1501"/>
    <property type="match status" value="1"/>
</dbReference>
<evidence type="ECO:0000313" key="3">
    <source>
        <dbReference type="Proteomes" id="UP000605253"/>
    </source>
</evidence>
<organism evidence="2 3">
    <name type="scientific">Marinicella pacifica</name>
    <dbReference type="NCBI Taxonomy" id="1171543"/>
    <lineage>
        <taxon>Bacteria</taxon>
        <taxon>Pseudomonadati</taxon>
        <taxon>Pseudomonadota</taxon>
        <taxon>Gammaproteobacteria</taxon>
        <taxon>Lysobacterales</taxon>
        <taxon>Marinicellaceae</taxon>
        <taxon>Marinicella</taxon>
    </lineage>
</organism>
<reference evidence="2" key="2">
    <citation type="submission" date="2020-09" db="EMBL/GenBank/DDBJ databases">
        <authorList>
            <person name="Sun Q."/>
            <person name="Zhou Y."/>
        </authorList>
    </citation>
    <scope>NUCLEOTIDE SEQUENCE</scope>
    <source>
        <strain evidence="2">CGMCC 1.12181</strain>
    </source>
</reference>
<dbReference type="RefSeq" id="WP_188365455.1">
    <property type="nucleotide sequence ID" value="NZ_BAABJF010000003.1"/>
</dbReference>
<dbReference type="EMBL" id="BMEO01000007">
    <property type="protein sequence ID" value="GGF97405.1"/>
    <property type="molecule type" value="Genomic_DNA"/>
</dbReference>
<evidence type="ECO:0000313" key="2">
    <source>
        <dbReference type="EMBL" id="GGF97405.1"/>
    </source>
</evidence>
<reference evidence="2" key="1">
    <citation type="journal article" date="2014" name="Int. J. Syst. Evol. Microbiol.">
        <title>Complete genome sequence of Corynebacterium casei LMG S-19264T (=DSM 44701T), isolated from a smear-ripened cheese.</title>
        <authorList>
            <consortium name="US DOE Joint Genome Institute (JGI-PGF)"/>
            <person name="Walter F."/>
            <person name="Albersmeier A."/>
            <person name="Kalinowski J."/>
            <person name="Ruckert C."/>
        </authorList>
    </citation>
    <scope>NUCLEOTIDE SEQUENCE</scope>
    <source>
        <strain evidence="2">CGMCC 1.12181</strain>
    </source>
</reference>
<keyword evidence="3" id="KW-1185">Reference proteome</keyword>
<dbReference type="AlphaFoldDB" id="A0A917CTN6"/>
<dbReference type="PANTHER" id="PTHR43737">
    <property type="entry name" value="BLL7424 PROTEIN"/>
    <property type="match status" value="1"/>
</dbReference>
<feature type="chain" id="PRO_5037333703" description="Secreted protein" evidence="1">
    <location>
        <begin position="33"/>
        <end position="461"/>
    </location>
</feature>
<dbReference type="PANTHER" id="PTHR43737:SF1">
    <property type="entry name" value="DUF1501 DOMAIN-CONTAINING PROTEIN"/>
    <property type="match status" value="1"/>
</dbReference>
<protein>
    <recommendedName>
        <fullName evidence="4">Secreted protein</fullName>
    </recommendedName>
</protein>